<organism evidence="2 3">
    <name type="scientific">Nocardia otitidiscaviarum</name>
    <dbReference type="NCBI Taxonomy" id="1823"/>
    <lineage>
        <taxon>Bacteria</taxon>
        <taxon>Bacillati</taxon>
        <taxon>Actinomycetota</taxon>
        <taxon>Actinomycetes</taxon>
        <taxon>Mycobacteriales</taxon>
        <taxon>Nocardiaceae</taxon>
        <taxon>Nocardia</taxon>
    </lineage>
</organism>
<feature type="region of interest" description="Disordered" evidence="1">
    <location>
        <begin position="1"/>
        <end position="35"/>
    </location>
</feature>
<evidence type="ECO:0000313" key="3">
    <source>
        <dbReference type="Proteomes" id="UP000255467"/>
    </source>
</evidence>
<gene>
    <name evidence="2" type="ORF">NCTC1934_06259</name>
</gene>
<reference evidence="2 3" key="1">
    <citation type="submission" date="2018-06" db="EMBL/GenBank/DDBJ databases">
        <authorList>
            <consortium name="Pathogen Informatics"/>
            <person name="Doyle S."/>
        </authorList>
    </citation>
    <scope>NUCLEOTIDE SEQUENCE [LARGE SCALE GENOMIC DNA]</scope>
    <source>
        <strain evidence="2 3">NCTC1934</strain>
    </source>
</reference>
<keyword evidence="3" id="KW-1185">Reference proteome</keyword>
<dbReference type="RefSeq" id="WP_039817425.1">
    <property type="nucleotide sequence ID" value="NZ_UGRY01000006.1"/>
</dbReference>
<dbReference type="AlphaFoldDB" id="A0A379JKM5"/>
<evidence type="ECO:0000313" key="2">
    <source>
        <dbReference type="EMBL" id="SUD48914.1"/>
    </source>
</evidence>
<protein>
    <submittedName>
        <fullName evidence="2">Uncharacterized protein</fullName>
    </submittedName>
</protein>
<accession>A0A379JKM5</accession>
<dbReference type="OrthoDB" id="4562706at2"/>
<dbReference type="Proteomes" id="UP000255467">
    <property type="component" value="Unassembled WGS sequence"/>
</dbReference>
<proteinExistence type="predicted"/>
<name>A0A379JKM5_9NOCA</name>
<sequence>MVRTALAAANPDEPDSSTSTTRPHLGVVPGTPDPGDLDADRFAHLVFTAADAQRLPASARHRIAAYIHLQLATLEEFGDTADSTEP</sequence>
<dbReference type="EMBL" id="UGRY01000006">
    <property type="protein sequence ID" value="SUD48914.1"/>
    <property type="molecule type" value="Genomic_DNA"/>
</dbReference>
<evidence type="ECO:0000256" key="1">
    <source>
        <dbReference type="SAM" id="MobiDB-lite"/>
    </source>
</evidence>